<gene>
    <name evidence="2" type="ORF">NCGR_LOCUS9017</name>
</gene>
<name>A0A811MZ61_9POAL</name>
<evidence type="ECO:0000256" key="1">
    <source>
        <dbReference type="SAM" id="MobiDB-lite"/>
    </source>
</evidence>
<keyword evidence="3" id="KW-1185">Reference proteome</keyword>
<evidence type="ECO:0000313" key="3">
    <source>
        <dbReference type="Proteomes" id="UP000604825"/>
    </source>
</evidence>
<dbReference type="EMBL" id="CAJGYO010000002">
    <property type="protein sequence ID" value="CAD6213473.1"/>
    <property type="molecule type" value="Genomic_DNA"/>
</dbReference>
<protein>
    <submittedName>
        <fullName evidence="2">Uncharacterized protein</fullName>
    </submittedName>
</protein>
<evidence type="ECO:0000313" key="2">
    <source>
        <dbReference type="EMBL" id="CAD6213473.1"/>
    </source>
</evidence>
<sequence length="92" mass="9734">MSAAQGLLADVPTLRILVGRLQGRRGLLRSLPYPTRRHLRAASCAAARRGEGGTISVRRGGNQASRGGCSADRMPRRSAVPCNSLVRLGQGI</sequence>
<dbReference type="AlphaFoldDB" id="A0A811MZ61"/>
<proteinExistence type="predicted"/>
<organism evidence="2 3">
    <name type="scientific">Miscanthus lutarioriparius</name>
    <dbReference type="NCBI Taxonomy" id="422564"/>
    <lineage>
        <taxon>Eukaryota</taxon>
        <taxon>Viridiplantae</taxon>
        <taxon>Streptophyta</taxon>
        <taxon>Embryophyta</taxon>
        <taxon>Tracheophyta</taxon>
        <taxon>Spermatophyta</taxon>
        <taxon>Magnoliopsida</taxon>
        <taxon>Liliopsida</taxon>
        <taxon>Poales</taxon>
        <taxon>Poaceae</taxon>
        <taxon>PACMAD clade</taxon>
        <taxon>Panicoideae</taxon>
        <taxon>Andropogonodae</taxon>
        <taxon>Andropogoneae</taxon>
        <taxon>Saccharinae</taxon>
        <taxon>Miscanthus</taxon>
    </lineage>
</organism>
<accession>A0A811MZ61</accession>
<comment type="caution">
    <text evidence="2">The sequence shown here is derived from an EMBL/GenBank/DDBJ whole genome shotgun (WGS) entry which is preliminary data.</text>
</comment>
<reference evidence="2" key="1">
    <citation type="submission" date="2020-10" db="EMBL/GenBank/DDBJ databases">
        <authorList>
            <person name="Han B."/>
            <person name="Lu T."/>
            <person name="Zhao Q."/>
            <person name="Huang X."/>
            <person name="Zhao Y."/>
        </authorList>
    </citation>
    <scope>NUCLEOTIDE SEQUENCE</scope>
</reference>
<feature type="region of interest" description="Disordered" evidence="1">
    <location>
        <begin position="52"/>
        <end position="75"/>
    </location>
</feature>
<dbReference type="Proteomes" id="UP000604825">
    <property type="component" value="Unassembled WGS sequence"/>
</dbReference>